<comment type="caution">
    <text evidence="5">The sequence shown here is derived from an EMBL/GenBank/DDBJ whole genome shotgun (WGS) entry which is preliminary data.</text>
</comment>
<evidence type="ECO:0000313" key="6">
    <source>
        <dbReference type="Proteomes" id="UP000481153"/>
    </source>
</evidence>
<feature type="compositionally biased region" description="Basic and acidic residues" evidence="3">
    <location>
        <begin position="463"/>
        <end position="476"/>
    </location>
</feature>
<organism evidence="5 6">
    <name type="scientific">Aphanomyces euteiches</name>
    <dbReference type="NCBI Taxonomy" id="100861"/>
    <lineage>
        <taxon>Eukaryota</taxon>
        <taxon>Sar</taxon>
        <taxon>Stramenopiles</taxon>
        <taxon>Oomycota</taxon>
        <taxon>Saprolegniomycetes</taxon>
        <taxon>Saprolegniales</taxon>
        <taxon>Verrucalvaceae</taxon>
        <taxon>Aphanomyces</taxon>
    </lineage>
</organism>
<feature type="domain" description="Bromo" evidence="4">
    <location>
        <begin position="332"/>
        <end position="400"/>
    </location>
</feature>
<dbReference type="InterPro" id="IPR036427">
    <property type="entry name" value="Bromodomain-like_sf"/>
</dbReference>
<feature type="region of interest" description="Disordered" evidence="3">
    <location>
        <begin position="1114"/>
        <end position="1142"/>
    </location>
</feature>
<dbReference type="AlphaFoldDB" id="A0A6G0WNK6"/>
<feature type="compositionally biased region" description="Pro residues" evidence="3">
    <location>
        <begin position="159"/>
        <end position="180"/>
    </location>
</feature>
<feature type="compositionally biased region" description="Basic residues" evidence="3">
    <location>
        <begin position="641"/>
        <end position="666"/>
    </location>
</feature>
<dbReference type="PANTHER" id="PTHR22880:SF225">
    <property type="entry name" value="BROMODOMAIN-CONTAINING PROTEIN BET-1-RELATED"/>
    <property type="match status" value="1"/>
</dbReference>
<protein>
    <recommendedName>
        <fullName evidence="4">Bromo domain-containing protein</fullName>
    </recommendedName>
</protein>
<feature type="compositionally biased region" description="Basic and acidic residues" evidence="3">
    <location>
        <begin position="1011"/>
        <end position="1043"/>
    </location>
</feature>
<proteinExistence type="predicted"/>
<feature type="domain" description="Bromo" evidence="4">
    <location>
        <begin position="210"/>
        <end position="280"/>
    </location>
</feature>
<dbReference type="InterPro" id="IPR018359">
    <property type="entry name" value="Bromodomain_CS"/>
</dbReference>
<name>A0A6G0WNK6_9STRA</name>
<feature type="compositionally biased region" description="Basic and acidic residues" evidence="3">
    <location>
        <begin position="1050"/>
        <end position="1073"/>
    </location>
</feature>
<dbReference type="EMBL" id="VJMJ01000170">
    <property type="protein sequence ID" value="KAF0728956.1"/>
    <property type="molecule type" value="Genomic_DNA"/>
</dbReference>
<keyword evidence="1 2" id="KW-0103">Bromodomain</keyword>
<feature type="region of interest" description="Disordered" evidence="3">
    <location>
        <begin position="147"/>
        <end position="192"/>
    </location>
</feature>
<dbReference type="PROSITE" id="PS50014">
    <property type="entry name" value="BROMODOMAIN_2"/>
    <property type="match status" value="5"/>
</dbReference>
<feature type="domain" description="Bromo" evidence="4">
    <location>
        <begin position="868"/>
        <end position="941"/>
    </location>
</feature>
<dbReference type="GO" id="GO:0006355">
    <property type="term" value="P:regulation of DNA-templated transcription"/>
    <property type="evidence" value="ECO:0007669"/>
    <property type="project" value="TreeGrafter"/>
</dbReference>
<reference evidence="5 6" key="1">
    <citation type="submission" date="2019-07" db="EMBL/GenBank/DDBJ databases">
        <title>Genomics analysis of Aphanomyces spp. identifies a new class of oomycete effector associated with host adaptation.</title>
        <authorList>
            <person name="Gaulin E."/>
        </authorList>
    </citation>
    <scope>NUCLEOTIDE SEQUENCE [LARGE SCALE GENOMIC DNA]</scope>
    <source>
        <strain evidence="5 6">ATCC 201684</strain>
    </source>
</reference>
<evidence type="ECO:0000313" key="5">
    <source>
        <dbReference type="EMBL" id="KAF0728956.1"/>
    </source>
</evidence>
<feature type="region of interest" description="Disordered" evidence="3">
    <location>
        <begin position="1011"/>
        <end position="1098"/>
    </location>
</feature>
<sequence>MSAESPTNKEKERISNHAHAACEQVLGHLLGHASLRNPDLSSWGKTALLEGTFLDVEALPSDVKAKLTRKCMGLDVVQKMLGSKPSRCRFKTVDKFSKDVRFVFQNILAWQAYVKQHQPSAYDELLQQTAQRLLQGFDMMYKGELARHASGAQQQQQGAPPPPSESPPPPPPPAASPTPTPTNGQTPRLNESDTQKCLGIVQRIIKHKEHGLPVAAPFLHPVDLTMYVDYKVKIPHRMHLFGVQQKLSNAAYVKLEDFAHDMRLIFANCLVYNSEVFLSVKIRDHAVKLMHLFEDLMNQTFDQGGNTWHGMPQPDRWKCHDIIHNILAHRTDGVETAQWFKHPIATYYASADQAPYNYFKVIKRPMDIGTVTSRLHLGEYTEVASAVKDLRLVFDNCIKYWKGHPDGQIYRDAAKALLSMLQSNVLSAFGPTYSGLFEKSSKSKSSSSTPAPEAGKSSATTPVHKESKKSSSRREFAEKDNCMKILELIRQHKMKGVMGEILTAGPFLHAVDITKYPDYAQIVTEPMDFNKIERKLKSNRYSSVSEFSADVHLIFSNCMKYNSDPVEGADIRTMATNLRDYFVSLYKELESGRDIVVTKPPPTVVLTKPKKTSSEPVAPPPAPPAIVLTIAATTLDSSSDKKHKKEKKKKKDKKKEKKEKKKHKHHHEDAPVAPPPPPPAAVVDLTSPSKVSSRKSTSSSSKPSKHKVKLDLAPWEATCERLVSRILKLEFVAAMHFEAPLAEKLPDLAKIYREIIPEPMDLGTLRNKLIAHEIPDQVEFVRLGRLIFDNAKTFNAGPDAASIRVRETADHLRWLFDSLCVEACVIDDADARKQWRNDRFTAVQTLKFVENRPNKECLKVLKSLTSQKHVKDTWPFLEPAATLFKDLPPTYFEIVKQPMDLKTIAEKLNALTYKSYGDFIADVRLTFENAMLYNQLDKDKEGWTIYGAAKKLYELSTELWGDVTIDVVERVRRSVMEHKEAQVEMEKSRAAAEARAVIEEAERIKEYQAKLEQQKKDEAEAEERAAAERAAREKLAKEARSKEMLASLSKSERKLEERRRKRLKKEEEAAQKEKRSRTAAMATEDALREAEHRSRLRKKALEIQKQREARELQARLDMQNVVRKPLDKRKPPPTSNGTFWKIKRRKVAEPAIFVDDDQN</sequence>
<dbReference type="PROSITE" id="PS00633">
    <property type="entry name" value="BROMODOMAIN_1"/>
    <property type="match status" value="2"/>
</dbReference>
<gene>
    <name evidence="5" type="ORF">Ae201684_013258</name>
</gene>
<dbReference type="Proteomes" id="UP000481153">
    <property type="component" value="Unassembled WGS sequence"/>
</dbReference>
<dbReference type="Pfam" id="PF00439">
    <property type="entry name" value="Bromodomain"/>
    <property type="match status" value="5"/>
</dbReference>
<evidence type="ECO:0000256" key="1">
    <source>
        <dbReference type="ARBA" id="ARBA00023117"/>
    </source>
</evidence>
<feature type="region of interest" description="Disordered" evidence="3">
    <location>
        <begin position="440"/>
        <end position="476"/>
    </location>
</feature>
<feature type="domain" description="Bromo" evidence="4">
    <location>
        <begin position="752"/>
        <end position="802"/>
    </location>
</feature>
<keyword evidence="6" id="KW-1185">Reference proteome</keyword>
<dbReference type="GO" id="GO:0006338">
    <property type="term" value="P:chromatin remodeling"/>
    <property type="evidence" value="ECO:0007669"/>
    <property type="project" value="TreeGrafter"/>
</dbReference>
<evidence type="ECO:0000256" key="2">
    <source>
        <dbReference type="PROSITE-ProRule" id="PRU00035"/>
    </source>
</evidence>
<dbReference type="VEuPathDB" id="FungiDB:AeMF1_019425"/>
<feature type="compositionally biased region" description="Basic and acidic residues" evidence="3">
    <location>
        <begin position="1085"/>
        <end position="1098"/>
    </location>
</feature>
<dbReference type="SUPFAM" id="SSF47370">
    <property type="entry name" value="Bromodomain"/>
    <property type="match status" value="5"/>
</dbReference>
<dbReference type="InterPro" id="IPR001487">
    <property type="entry name" value="Bromodomain"/>
</dbReference>
<dbReference type="GO" id="GO:0000785">
    <property type="term" value="C:chromatin"/>
    <property type="evidence" value="ECO:0007669"/>
    <property type="project" value="TreeGrafter"/>
</dbReference>
<feature type="compositionally biased region" description="Low complexity" evidence="3">
    <location>
        <begin position="681"/>
        <end position="702"/>
    </location>
</feature>
<dbReference type="PANTHER" id="PTHR22880">
    <property type="entry name" value="FALZ-RELATED BROMODOMAIN-CONTAINING PROTEINS"/>
    <property type="match status" value="1"/>
</dbReference>
<feature type="compositionally biased region" description="Low complexity" evidence="3">
    <location>
        <begin position="625"/>
        <end position="635"/>
    </location>
</feature>
<evidence type="ECO:0000256" key="3">
    <source>
        <dbReference type="SAM" id="MobiDB-lite"/>
    </source>
</evidence>
<feature type="domain" description="Bromo" evidence="4">
    <location>
        <begin position="499"/>
        <end position="569"/>
    </location>
</feature>
<dbReference type="CDD" id="cd04369">
    <property type="entry name" value="Bromodomain"/>
    <property type="match status" value="4"/>
</dbReference>
<evidence type="ECO:0000259" key="4">
    <source>
        <dbReference type="PROSITE" id="PS50014"/>
    </source>
</evidence>
<dbReference type="SMART" id="SM00297">
    <property type="entry name" value="BROMO"/>
    <property type="match status" value="5"/>
</dbReference>
<dbReference type="PRINTS" id="PR00503">
    <property type="entry name" value="BROMODOMAIN"/>
</dbReference>
<dbReference type="InterPro" id="IPR050935">
    <property type="entry name" value="Bromo_chromatin_reader"/>
</dbReference>
<accession>A0A6G0WNK6</accession>
<feature type="region of interest" description="Disordered" evidence="3">
    <location>
        <begin position="599"/>
        <end position="709"/>
    </location>
</feature>
<dbReference type="Gene3D" id="1.20.920.10">
    <property type="entry name" value="Bromodomain-like"/>
    <property type="match status" value="5"/>
</dbReference>
<dbReference type="GO" id="GO:0005634">
    <property type="term" value="C:nucleus"/>
    <property type="evidence" value="ECO:0007669"/>
    <property type="project" value="TreeGrafter"/>
</dbReference>